<feature type="transmembrane region" description="Helical" evidence="6">
    <location>
        <begin position="116"/>
        <end position="135"/>
    </location>
</feature>
<evidence type="ECO:0000256" key="6">
    <source>
        <dbReference type="SAM" id="Phobius"/>
    </source>
</evidence>
<feature type="domain" description="EamA" evidence="7">
    <location>
        <begin position="174"/>
        <end position="306"/>
    </location>
</feature>
<keyword evidence="3 6" id="KW-0812">Transmembrane</keyword>
<evidence type="ECO:0000313" key="9">
    <source>
        <dbReference type="Proteomes" id="UP000261811"/>
    </source>
</evidence>
<dbReference type="RefSeq" id="WP_117358672.1">
    <property type="nucleotide sequence ID" value="NZ_QURH01000299.1"/>
</dbReference>
<feature type="transmembrane region" description="Helical" evidence="6">
    <location>
        <begin position="266"/>
        <end position="286"/>
    </location>
</feature>
<keyword evidence="5 6" id="KW-0472">Membrane</keyword>
<feature type="transmembrane region" description="Helical" evidence="6">
    <location>
        <begin position="54"/>
        <end position="74"/>
    </location>
</feature>
<accession>A0A372JLM9</accession>
<comment type="caution">
    <text evidence="8">The sequence shown here is derived from an EMBL/GenBank/DDBJ whole genome shotgun (WGS) entry which is preliminary data.</text>
</comment>
<keyword evidence="4 6" id="KW-1133">Transmembrane helix</keyword>
<proteinExistence type="inferred from homology"/>
<dbReference type="PANTHER" id="PTHR32322:SF2">
    <property type="entry name" value="EAMA DOMAIN-CONTAINING PROTEIN"/>
    <property type="match status" value="1"/>
</dbReference>
<evidence type="ECO:0000256" key="2">
    <source>
        <dbReference type="ARBA" id="ARBA00007362"/>
    </source>
</evidence>
<keyword evidence="9" id="KW-1185">Reference proteome</keyword>
<evidence type="ECO:0000313" key="8">
    <source>
        <dbReference type="EMBL" id="RFU40228.1"/>
    </source>
</evidence>
<gene>
    <name evidence="8" type="ORF">DZF91_18295</name>
</gene>
<comment type="similarity">
    <text evidence="2">Belongs to the EamA transporter family.</text>
</comment>
<reference evidence="8 9" key="1">
    <citation type="submission" date="2018-08" db="EMBL/GenBank/DDBJ databases">
        <title>Actinomadura jelena sp. nov., a novel Actinomycete isolated from soil in Chad.</title>
        <authorList>
            <person name="Shi L."/>
        </authorList>
    </citation>
    <scope>NUCLEOTIDE SEQUENCE [LARGE SCALE GENOMIC DNA]</scope>
    <source>
        <strain evidence="8 9">NEAU-G17</strain>
    </source>
</reference>
<dbReference type="SUPFAM" id="SSF103481">
    <property type="entry name" value="Multidrug resistance efflux transporter EmrE"/>
    <property type="match status" value="2"/>
</dbReference>
<feature type="transmembrane region" description="Helical" evidence="6">
    <location>
        <begin position="25"/>
        <end position="42"/>
    </location>
</feature>
<dbReference type="AlphaFoldDB" id="A0A372JLM9"/>
<feature type="transmembrane region" description="Helical" evidence="6">
    <location>
        <begin position="204"/>
        <end position="223"/>
    </location>
</feature>
<feature type="transmembrane region" description="Helical" evidence="6">
    <location>
        <begin position="86"/>
        <end position="110"/>
    </location>
</feature>
<feature type="transmembrane region" description="Helical" evidence="6">
    <location>
        <begin position="235"/>
        <end position="254"/>
    </location>
</feature>
<feature type="transmembrane region" description="Helical" evidence="6">
    <location>
        <begin position="292"/>
        <end position="310"/>
    </location>
</feature>
<feature type="domain" description="EamA" evidence="7">
    <location>
        <begin position="29"/>
        <end position="157"/>
    </location>
</feature>
<dbReference type="GO" id="GO:0016020">
    <property type="term" value="C:membrane"/>
    <property type="evidence" value="ECO:0007669"/>
    <property type="project" value="UniProtKB-SubCell"/>
</dbReference>
<dbReference type="InterPro" id="IPR000620">
    <property type="entry name" value="EamA_dom"/>
</dbReference>
<comment type="subcellular location">
    <subcellularLocation>
        <location evidence="1">Membrane</location>
        <topology evidence="1">Multi-pass membrane protein</topology>
    </subcellularLocation>
</comment>
<evidence type="ECO:0000259" key="7">
    <source>
        <dbReference type="Pfam" id="PF00892"/>
    </source>
</evidence>
<dbReference type="Proteomes" id="UP000261811">
    <property type="component" value="Unassembled WGS sequence"/>
</dbReference>
<dbReference type="InterPro" id="IPR050638">
    <property type="entry name" value="AA-Vitamin_Transporters"/>
</dbReference>
<protein>
    <submittedName>
        <fullName evidence="8">DMT family transporter</fullName>
    </submittedName>
</protein>
<dbReference type="Pfam" id="PF00892">
    <property type="entry name" value="EamA"/>
    <property type="match status" value="2"/>
</dbReference>
<dbReference type="PANTHER" id="PTHR32322">
    <property type="entry name" value="INNER MEMBRANE TRANSPORTER"/>
    <property type="match status" value="1"/>
</dbReference>
<feature type="transmembrane region" description="Helical" evidence="6">
    <location>
        <begin position="171"/>
        <end position="192"/>
    </location>
</feature>
<evidence type="ECO:0000256" key="4">
    <source>
        <dbReference type="ARBA" id="ARBA00022989"/>
    </source>
</evidence>
<dbReference type="OrthoDB" id="4833087at2"/>
<evidence type="ECO:0000256" key="5">
    <source>
        <dbReference type="ARBA" id="ARBA00023136"/>
    </source>
</evidence>
<feature type="transmembrane region" description="Helical" evidence="6">
    <location>
        <begin position="142"/>
        <end position="159"/>
    </location>
</feature>
<evidence type="ECO:0000256" key="1">
    <source>
        <dbReference type="ARBA" id="ARBA00004141"/>
    </source>
</evidence>
<dbReference type="InterPro" id="IPR037185">
    <property type="entry name" value="EmrE-like"/>
</dbReference>
<sequence length="319" mass="32549">MTSPPTTDVVNTIEAARPPSAARPAMLATISGLSAVVMWGLAPVATRAAVTQLAPLPLTVLRALMAALVCLPWCVRGLRRLDRAELLRAIAGGLLGTVGYNVPVALGVQWLPASTAALVLATEPVCILLLARLFLGRRTPRWAWAGSAVALSGVAVIAGPEALPSDSGTRALEGIALVLLGTLLFGAYTIVLRPLSTTHGAGTATAISTTIGAVPYLLFAGTLTPQRLTSIAPAAWGELAFLALGTSVAGILLWNFSVARIDSTRAGLLLFLEPLVGVTGGLVLLGEHLSSASLAGGAVLVAGITIAWAAQRPAKMPST</sequence>
<name>A0A372JLM9_9ACTN</name>
<organism evidence="8 9">
    <name type="scientific">Actinomadura logoneensis</name>
    <dbReference type="NCBI Taxonomy" id="2293572"/>
    <lineage>
        <taxon>Bacteria</taxon>
        <taxon>Bacillati</taxon>
        <taxon>Actinomycetota</taxon>
        <taxon>Actinomycetes</taxon>
        <taxon>Streptosporangiales</taxon>
        <taxon>Thermomonosporaceae</taxon>
        <taxon>Actinomadura</taxon>
    </lineage>
</organism>
<evidence type="ECO:0000256" key="3">
    <source>
        <dbReference type="ARBA" id="ARBA00022692"/>
    </source>
</evidence>
<dbReference type="EMBL" id="QURH01000299">
    <property type="protein sequence ID" value="RFU40228.1"/>
    <property type="molecule type" value="Genomic_DNA"/>
</dbReference>